<dbReference type="PROSITE" id="PS50002">
    <property type="entry name" value="SH3"/>
    <property type="match status" value="1"/>
</dbReference>
<dbReference type="SUPFAM" id="SSF50044">
    <property type="entry name" value="SH3-domain"/>
    <property type="match status" value="1"/>
</dbReference>
<feature type="compositionally biased region" description="Pro residues" evidence="6">
    <location>
        <begin position="511"/>
        <end position="522"/>
    </location>
</feature>
<protein>
    <submittedName>
        <fullName evidence="10">Protein kinase domain-containing protein</fullName>
    </submittedName>
</protein>
<comment type="subcellular location">
    <subcellularLocation>
        <location evidence="1">Cytoplasm</location>
    </subcellularLocation>
</comment>
<dbReference type="Pfam" id="PF14604">
    <property type="entry name" value="SH3_9"/>
    <property type="match status" value="1"/>
</dbReference>
<dbReference type="GO" id="GO:0005078">
    <property type="term" value="F:MAP-kinase scaffold activity"/>
    <property type="evidence" value="ECO:0007669"/>
    <property type="project" value="TreeGrafter"/>
</dbReference>
<evidence type="ECO:0000313" key="9">
    <source>
        <dbReference type="Proteomes" id="UP000025227"/>
    </source>
</evidence>
<dbReference type="WBParaSite" id="HCON_00046580-00001">
    <property type="protein sequence ID" value="HCON_00046580-00001"/>
    <property type="gene ID" value="HCON_00046580"/>
</dbReference>
<organism evidence="9 10">
    <name type="scientific">Haemonchus contortus</name>
    <name type="common">Barber pole worm</name>
    <dbReference type="NCBI Taxonomy" id="6289"/>
    <lineage>
        <taxon>Eukaryota</taxon>
        <taxon>Metazoa</taxon>
        <taxon>Ecdysozoa</taxon>
        <taxon>Nematoda</taxon>
        <taxon>Chromadorea</taxon>
        <taxon>Rhabditida</taxon>
        <taxon>Rhabditina</taxon>
        <taxon>Rhabditomorpha</taxon>
        <taxon>Strongyloidea</taxon>
        <taxon>Trichostrongylidae</taxon>
        <taxon>Haemonchus</taxon>
    </lineage>
</organism>
<dbReference type="SUPFAM" id="SSF50729">
    <property type="entry name" value="PH domain-like"/>
    <property type="match status" value="1"/>
</dbReference>
<feature type="compositionally biased region" description="Polar residues" evidence="6">
    <location>
        <begin position="216"/>
        <end position="227"/>
    </location>
</feature>
<dbReference type="OrthoDB" id="5965083at2759"/>
<keyword evidence="4" id="KW-0963">Cytoplasm</keyword>
<dbReference type="SMART" id="SM00326">
    <property type="entry name" value="SH3"/>
    <property type="match status" value="1"/>
</dbReference>
<dbReference type="GO" id="GO:0007254">
    <property type="term" value="P:JNK cascade"/>
    <property type="evidence" value="ECO:0007669"/>
    <property type="project" value="TreeGrafter"/>
</dbReference>
<dbReference type="GO" id="GO:0008432">
    <property type="term" value="F:JUN kinase binding"/>
    <property type="evidence" value="ECO:0007669"/>
    <property type="project" value="TreeGrafter"/>
</dbReference>
<feature type="region of interest" description="Disordered" evidence="6">
    <location>
        <begin position="216"/>
        <end position="323"/>
    </location>
</feature>
<feature type="region of interest" description="Disordered" evidence="6">
    <location>
        <begin position="160"/>
        <end position="188"/>
    </location>
</feature>
<dbReference type="InterPro" id="IPR047178">
    <property type="entry name" value="JIP1_scaffold"/>
</dbReference>
<dbReference type="InterPro" id="IPR001452">
    <property type="entry name" value="SH3_domain"/>
</dbReference>
<dbReference type="CDD" id="cd11801">
    <property type="entry name" value="SH3_JIP1_like"/>
    <property type="match status" value="1"/>
</dbReference>
<feature type="compositionally biased region" description="Acidic residues" evidence="6">
    <location>
        <begin position="162"/>
        <end position="174"/>
    </location>
</feature>
<sequence>MHSRNRDEFHEEFMLPLKPLSELPCAESDSDQSEDSDAEFLVHPILRSLIKSKSAYTMPKETPRLKTSKTAFEINLSKMWESTVDDEAPVANFTPDLDQKWPEPDAPSPPVKLYFPPYIIPRSPLRPRNSCCSAPFNVHKYRSASNSPIEHLSSWSAPEYLNDSESDYDDDPEEEHVTRSCSCQGPDHDVTERKTSFLNSYPVIDSAQQVPSLCSIRLPSSSGTTTDSLSPPRPLSPVLGRPPVSANRISGSRSMQLRPRPELSSFVDNSTSDDDSPQQDPWPQQEVWPEEDVMSRSLRTGWTAAEPVTQVQRPQSSRTGFGDARHVRVSGSRSMHNQIQYAPSQLESSTRPRLDEAERRDLITRRAWIDRGSTVQLQDSAAAERKAPQVAETSGLNIGTRCESQSDYRSDSEPADFMKRSYTTEELKRERRRLPKRPDVQPFLSELPSSLPLHGQTVDDLGEPRQQSDFSVRGEGDVHYYCQAASPAPERRPSKVTGGQRRHVASEDFEPPTPVNVNPSPPSQTGRRLPLLPISLVGHYPTMSLPTHQGASKPQDHTLCFIDGMTDSMLGRSAFEDSYYEEDGLNGNHHVKQRKSFFSPDDSSGVSSCTTSDSLNPTHRVQSAFIPRHSDEVLLDIGDAVHVDRTCEDHWCYGTNLRTGMTGIFPSAVVCEIDIVEEICMGALPSNASKVTESERDTFYLTMLASIEVGHHKGNDVLVQAMNKVLSMYKNHEEIIVPQTVLMEVSFRGIHVIDKRRKNFFQCPTFDFFYSLQNISFCGAHPKQLKYFGFITKHPLLPRFACHVFLSSSSTQPIVESIGRAFKRSYDEYMAFAHPTEDIYLE</sequence>
<reference evidence="10" key="1">
    <citation type="submission" date="2020-12" db="UniProtKB">
        <authorList>
            <consortium name="WormBaseParasite"/>
        </authorList>
    </citation>
    <scope>IDENTIFICATION</scope>
    <source>
        <strain evidence="10">MHco3</strain>
    </source>
</reference>
<evidence type="ECO:0000256" key="6">
    <source>
        <dbReference type="SAM" id="MobiDB-lite"/>
    </source>
</evidence>
<dbReference type="SMART" id="SM00462">
    <property type="entry name" value="PTB"/>
    <property type="match status" value="1"/>
</dbReference>
<dbReference type="PANTHER" id="PTHR47437">
    <property type="entry name" value="JNK-INTERACTING PROTEIN 1-LIKE PROTEIN"/>
    <property type="match status" value="1"/>
</dbReference>
<evidence type="ECO:0000256" key="2">
    <source>
        <dbReference type="ARBA" id="ARBA00009866"/>
    </source>
</evidence>
<dbReference type="InterPro" id="IPR036028">
    <property type="entry name" value="SH3-like_dom_sf"/>
</dbReference>
<dbReference type="AlphaFoldDB" id="A0A7I4Y5C8"/>
<evidence type="ECO:0000256" key="1">
    <source>
        <dbReference type="ARBA" id="ARBA00004496"/>
    </source>
</evidence>
<feature type="compositionally biased region" description="Low complexity" evidence="6">
    <location>
        <begin position="236"/>
        <end position="245"/>
    </location>
</feature>
<dbReference type="InterPro" id="IPR011993">
    <property type="entry name" value="PH-like_dom_sf"/>
</dbReference>
<feature type="region of interest" description="Disordered" evidence="6">
    <location>
        <begin position="485"/>
        <end position="527"/>
    </location>
</feature>
<name>A0A7I4Y5C8_HAECO</name>
<dbReference type="Gene3D" id="2.30.30.40">
    <property type="entry name" value="SH3 Domains"/>
    <property type="match status" value="1"/>
</dbReference>
<dbReference type="GO" id="GO:0005737">
    <property type="term" value="C:cytoplasm"/>
    <property type="evidence" value="ECO:0007669"/>
    <property type="project" value="UniProtKB-SubCell"/>
</dbReference>
<evidence type="ECO:0000256" key="4">
    <source>
        <dbReference type="ARBA" id="ARBA00022490"/>
    </source>
</evidence>
<dbReference type="PROSITE" id="PS01179">
    <property type="entry name" value="PID"/>
    <property type="match status" value="1"/>
</dbReference>
<feature type="compositionally biased region" description="Polar residues" evidence="6">
    <location>
        <begin position="309"/>
        <end position="319"/>
    </location>
</feature>
<evidence type="ECO:0000313" key="10">
    <source>
        <dbReference type="WBParaSite" id="HCON_00046580-00001"/>
    </source>
</evidence>
<dbReference type="GO" id="GO:0046328">
    <property type="term" value="P:regulation of JNK cascade"/>
    <property type="evidence" value="ECO:0007669"/>
    <property type="project" value="InterPro"/>
</dbReference>
<feature type="region of interest" description="Disordered" evidence="6">
    <location>
        <begin position="379"/>
        <end position="473"/>
    </location>
</feature>
<feature type="compositionally biased region" description="Low complexity" evidence="6">
    <location>
        <begin position="442"/>
        <end position="453"/>
    </location>
</feature>
<dbReference type="Gene3D" id="2.30.29.30">
    <property type="entry name" value="Pleckstrin-homology domain (PH domain)/Phosphotyrosine-binding domain (PTB)"/>
    <property type="match status" value="1"/>
</dbReference>
<evidence type="ECO:0000259" key="8">
    <source>
        <dbReference type="PROSITE" id="PS50002"/>
    </source>
</evidence>
<keyword evidence="3 5" id="KW-0728">SH3 domain</keyword>
<evidence type="ECO:0000259" key="7">
    <source>
        <dbReference type="PROSITE" id="PS01179"/>
    </source>
</evidence>
<proteinExistence type="inferred from homology"/>
<feature type="domain" description="PID" evidence="7">
    <location>
        <begin position="770"/>
        <end position="830"/>
    </location>
</feature>
<dbReference type="Pfam" id="PF00640">
    <property type="entry name" value="PID"/>
    <property type="match status" value="1"/>
</dbReference>
<accession>A0A7I4Y5C8</accession>
<keyword evidence="9" id="KW-1185">Reference proteome</keyword>
<comment type="similarity">
    <text evidence="2">Belongs to the JIP scaffold family.</text>
</comment>
<feature type="compositionally biased region" description="Polar residues" evidence="6">
    <location>
        <begin position="391"/>
        <end position="403"/>
    </location>
</feature>
<dbReference type="FunFam" id="2.30.29.30:FF:000478">
    <property type="entry name" value="JNK Interacting Protein (Scaffold protein)"/>
    <property type="match status" value="1"/>
</dbReference>
<feature type="domain" description="SH3" evidence="8">
    <location>
        <begin position="614"/>
        <end position="675"/>
    </location>
</feature>
<dbReference type="Proteomes" id="UP000025227">
    <property type="component" value="Unplaced"/>
</dbReference>
<dbReference type="InterPro" id="IPR006020">
    <property type="entry name" value="PTB/PI_dom"/>
</dbReference>
<evidence type="ECO:0000256" key="3">
    <source>
        <dbReference type="ARBA" id="ARBA00022443"/>
    </source>
</evidence>
<dbReference type="PANTHER" id="PTHR47437:SF4">
    <property type="entry name" value="JNK-INTERACTING PROTEIN 1-LIKE PROTEIN"/>
    <property type="match status" value="1"/>
</dbReference>
<evidence type="ECO:0000256" key="5">
    <source>
        <dbReference type="PROSITE-ProRule" id="PRU00192"/>
    </source>
</evidence>
<dbReference type="CDD" id="cd01212">
    <property type="entry name" value="PTB_JIP"/>
    <property type="match status" value="1"/>
</dbReference>
<feature type="compositionally biased region" description="Basic and acidic residues" evidence="6">
    <location>
        <begin position="404"/>
        <end position="429"/>
    </location>
</feature>